<dbReference type="Pfam" id="PF12872">
    <property type="entry name" value="OST-HTH"/>
    <property type="match status" value="1"/>
</dbReference>
<dbReference type="PANTHER" id="PTHR35811:SF1">
    <property type="entry name" value="HTH OST-TYPE DOMAIN-CONTAINING PROTEIN"/>
    <property type="match status" value="1"/>
</dbReference>
<dbReference type="Gene3D" id="3.30.420.610">
    <property type="entry name" value="LOTUS domain-like"/>
    <property type="match status" value="1"/>
</dbReference>
<dbReference type="EMBL" id="CACVAP010000046">
    <property type="protein sequence ID" value="CAA6804937.1"/>
    <property type="molecule type" value="Genomic_DNA"/>
</dbReference>
<reference evidence="2" key="1">
    <citation type="submission" date="2020-01" db="EMBL/GenBank/DDBJ databases">
        <authorList>
            <person name="Meier V. D."/>
            <person name="Meier V D."/>
        </authorList>
    </citation>
    <scope>NUCLEOTIDE SEQUENCE</scope>
    <source>
        <strain evidence="2">HLG_WM_MAG_06</strain>
    </source>
</reference>
<gene>
    <name evidence="2" type="ORF">HELGO_WM14692</name>
</gene>
<sequence length="252" mass="28474">MANDKDHIALFIDCDNISHKAIEGIISELSNYGVVNIRQAYGNWTKDNLKNWEAKLLEFAIKPIQQFDYSKNKNATDILMTIDAIDLLHTKDIDSFAFATSDSDFTPVVMRVQQEGIKVFGFGEKKTPAAFMAACSQFIFTEKLMSTEAPTSTGAGKSSTVVVKEVRKTSDELKNDKWLRKLLDNALNQTMDEFGWSNLADMGAYINNKSSFSPINYGYKKLSTLLKVMDLYDLYLDKESKQMSVRCKNYTA</sequence>
<proteinExistence type="predicted"/>
<feature type="domain" description="HTH OST-type" evidence="1">
    <location>
        <begin position="175"/>
        <end position="249"/>
    </location>
</feature>
<dbReference type="Gene3D" id="3.40.50.1010">
    <property type="entry name" value="5'-nuclease"/>
    <property type="match status" value="1"/>
</dbReference>
<dbReference type="InterPro" id="IPR025605">
    <property type="entry name" value="OST-HTH/LOTUS_dom"/>
</dbReference>
<name>A0A6S6SPN1_9BACT</name>
<dbReference type="PROSITE" id="PS51644">
    <property type="entry name" value="HTH_OST"/>
    <property type="match status" value="1"/>
</dbReference>
<protein>
    <recommendedName>
        <fullName evidence="1">HTH OST-type domain-containing protein</fullName>
    </recommendedName>
</protein>
<dbReference type="GO" id="GO:0004540">
    <property type="term" value="F:RNA nuclease activity"/>
    <property type="evidence" value="ECO:0007669"/>
    <property type="project" value="InterPro"/>
</dbReference>
<dbReference type="Pfam" id="PF01936">
    <property type="entry name" value="NYN"/>
    <property type="match status" value="1"/>
</dbReference>
<dbReference type="InterPro" id="IPR041966">
    <property type="entry name" value="LOTUS-like"/>
</dbReference>
<dbReference type="CDD" id="cd11297">
    <property type="entry name" value="PIN_LabA-like_N_1"/>
    <property type="match status" value="1"/>
</dbReference>
<organism evidence="2">
    <name type="scientific">uncultured Sulfurovum sp</name>
    <dbReference type="NCBI Taxonomy" id="269237"/>
    <lineage>
        <taxon>Bacteria</taxon>
        <taxon>Pseudomonadati</taxon>
        <taxon>Campylobacterota</taxon>
        <taxon>Epsilonproteobacteria</taxon>
        <taxon>Campylobacterales</taxon>
        <taxon>Sulfurovaceae</taxon>
        <taxon>Sulfurovum</taxon>
        <taxon>environmental samples</taxon>
    </lineage>
</organism>
<accession>A0A6S6SPN1</accession>
<dbReference type="CDD" id="cd10146">
    <property type="entry name" value="LabA_like_C"/>
    <property type="match status" value="1"/>
</dbReference>
<dbReference type="AlphaFoldDB" id="A0A6S6SPN1"/>
<dbReference type="InterPro" id="IPR021139">
    <property type="entry name" value="NYN"/>
</dbReference>
<evidence type="ECO:0000259" key="1">
    <source>
        <dbReference type="PROSITE" id="PS51644"/>
    </source>
</evidence>
<dbReference type="PANTHER" id="PTHR35811">
    <property type="entry name" value="SLR1870 PROTEIN"/>
    <property type="match status" value="1"/>
</dbReference>
<evidence type="ECO:0000313" key="2">
    <source>
        <dbReference type="EMBL" id="CAA6804937.1"/>
    </source>
</evidence>